<gene>
    <name evidence="1" type="ORF">EX30DRAFT_375252</name>
</gene>
<dbReference type="OrthoDB" id="686384at2759"/>
<keyword evidence="2" id="KW-1185">Reference proteome</keyword>
<evidence type="ECO:0000313" key="1">
    <source>
        <dbReference type="EMBL" id="TGZ76713.1"/>
    </source>
</evidence>
<dbReference type="Pfam" id="PF01042">
    <property type="entry name" value="Ribonuc_L-PSP"/>
    <property type="match status" value="1"/>
</dbReference>
<dbReference type="Gene3D" id="3.30.1330.40">
    <property type="entry name" value="RutC-like"/>
    <property type="match status" value="1"/>
</dbReference>
<dbReference type="PANTHER" id="PTHR43857:SF1">
    <property type="entry name" value="YJGH FAMILY PROTEIN"/>
    <property type="match status" value="1"/>
</dbReference>
<dbReference type="PANTHER" id="PTHR43857">
    <property type="entry name" value="BLR7761 PROTEIN"/>
    <property type="match status" value="1"/>
</dbReference>
<dbReference type="InterPro" id="IPR035959">
    <property type="entry name" value="RutC-like_sf"/>
</dbReference>
<dbReference type="Proteomes" id="UP000298138">
    <property type="component" value="Unassembled WGS sequence"/>
</dbReference>
<dbReference type="EMBL" id="ML220168">
    <property type="protein sequence ID" value="TGZ76713.1"/>
    <property type="molecule type" value="Genomic_DNA"/>
</dbReference>
<reference evidence="1 2" key="1">
    <citation type="submission" date="2019-04" db="EMBL/GenBank/DDBJ databases">
        <title>Comparative genomics and transcriptomics to analyze fruiting body development in filamentous ascomycetes.</title>
        <authorList>
            <consortium name="DOE Joint Genome Institute"/>
            <person name="Lutkenhaus R."/>
            <person name="Traeger S."/>
            <person name="Breuer J."/>
            <person name="Kuo A."/>
            <person name="Lipzen A."/>
            <person name="Pangilinan J."/>
            <person name="Dilworth D."/>
            <person name="Sandor L."/>
            <person name="Poggeler S."/>
            <person name="Barry K."/>
            <person name="Grigoriev I.V."/>
            <person name="Nowrousian M."/>
        </authorList>
    </citation>
    <scope>NUCLEOTIDE SEQUENCE [LARGE SCALE GENOMIC DNA]</scope>
    <source>
        <strain evidence="1 2">CBS 389.68</strain>
    </source>
</reference>
<dbReference type="STRING" id="341454.A0A4S2MIT2"/>
<dbReference type="SUPFAM" id="SSF55298">
    <property type="entry name" value="YjgF-like"/>
    <property type="match status" value="1"/>
</dbReference>
<organism evidence="1 2">
    <name type="scientific">Ascodesmis nigricans</name>
    <dbReference type="NCBI Taxonomy" id="341454"/>
    <lineage>
        <taxon>Eukaryota</taxon>
        <taxon>Fungi</taxon>
        <taxon>Dikarya</taxon>
        <taxon>Ascomycota</taxon>
        <taxon>Pezizomycotina</taxon>
        <taxon>Pezizomycetes</taxon>
        <taxon>Pezizales</taxon>
        <taxon>Ascodesmidaceae</taxon>
        <taxon>Ascodesmis</taxon>
    </lineage>
</organism>
<dbReference type="InterPro" id="IPR006175">
    <property type="entry name" value="YjgF/YER057c/UK114"/>
</dbReference>
<name>A0A4S2MIT2_9PEZI</name>
<sequence length="149" mass="15907">MPTTSLTGTSPYEPLFGYSRAVRRGNIIHVSGTTSIAPCSPPTESNAATSMRVLHPHSAYSQMHTALVEALRAVTALGGKREDVVRVRVFVKEPGDAAEVGRAMRGVMCGEGEGETGRQGAFAATMITGVQFVEKEMRVEVEVEAVVEE</sequence>
<evidence type="ECO:0000313" key="2">
    <source>
        <dbReference type="Proteomes" id="UP000298138"/>
    </source>
</evidence>
<protein>
    <submittedName>
        <fullName evidence="1">YjgF-like protein</fullName>
    </submittedName>
</protein>
<accession>A0A4S2MIT2</accession>
<proteinExistence type="predicted"/>
<dbReference type="InParanoid" id="A0A4S2MIT2"/>
<dbReference type="AlphaFoldDB" id="A0A4S2MIT2"/>